<evidence type="ECO:0000313" key="12">
    <source>
        <dbReference type="Proteomes" id="UP000261811"/>
    </source>
</evidence>
<evidence type="ECO:0000256" key="1">
    <source>
        <dbReference type="ARBA" id="ARBA00004613"/>
    </source>
</evidence>
<evidence type="ECO:0000256" key="9">
    <source>
        <dbReference type="SAM" id="SignalP"/>
    </source>
</evidence>
<feature type="signal peptide" evidence="9">
    <location>
        <begin position="1"/>
        <end position="24"/>
    </location>
</feature>
<keyword evidence="9" id="KW-0732">Signal</keyword>
<dbReference type="Pfam" id="PF00720">
    <property type="entry name" value="SSI"/>
    <property type="match status" value="1"/>
</dbReference>
<dbReference type="InterPro" id="IPR020054">
    <property type="entry name" value="Prot_inh_SSI_I16_CS"/>
</dbReference>
<evidence type="ECO:0000256" key="8">
    <source>
        <dbReference type="RuleBase" id="RU003471"/>
    </source>
</evidence>
<sequence>MKHLITGVVVGALAVGLSAAPAQGAVRGEHEPAKRDEVAKRTVLRLTLTYPGRDTSGARTVLLRCDPPGGDHPSPARACAELAAHHGAFDHQPDHNQLCPMIYRPVIARASGWWRGRDVHFRKQYGNDCVMHSRTGAVFAF</sequence>
<dbReference type="SUPFAM" id="SSF55399">
    <property type="entry name" value="Subtilisin inhibitor"/>
    <property type="match status" value="1"/>
</dbReference>
<accession>A0A372JTI6</accession>
<gene>
    <name evidence="11" type="ORF">DZF91_01760</name>
</gene>
<comment type="subunit">
    <text evidence="3">Homodimer.</text>
</comment>
<dbReference type="InterPro" id="IPR036819">
    <property type="entry name" value="Subtilisin_inhibitor-like_sf"/>
</dbReference>
<keyword evidence="6 8" id="KW-0722">Serine protease inhibitor</keyword>
<keyword evidence="12" id="KW-1185">Reference proteome</keyword>
<comment type="similarity">
    <text evidence="2 8">Belongs to the protease inhibitor I16 (SSI) family.</text>
</comment>
<dbReference type="Gene3D" id="3.30.350.10">
    <property type="entry name" value="Subtilisin inhibitor-like"/>
    <property type="match status" value="1"/>
</dbReference>
<dbReference type="OrthoDB" id="4567948at2"/>
<evidence type="ECO:0000256" key="7">
    <source>
        <dbReference type="ARBA" id="ARBA00023157"/>
    </source>
</evidence>
<keyword evidence="5 8" id="KW-0646">Protease inhibitor</keyword>
<proteinExistence type="inferred from homology"/>
<feature type="domain" description="Subtilisin inhibitor" evidence="10">
    <location>
        <begin position="42"/>
        <end position="127"/>
    </location>
</feature>
<name>A0A372JTI6_9ACTN</name>
<evidence type="ECO:0000259" key="10">
    <source>
        <dbReference type="Pfam" id="PF00720"/>
    </source>
</evidence>
<dbReference type="PRINTS" id="PR00294">
    <property type="entry name" value="SSBTLNINHBTR"/>
</dbReference>
<protein>
    <recommendedName>
        <fullName evidence="10">Subtilisin inhibitor domain-containing protein</fullName>
    </recommendedName>
</protein>
<dbReference type="EMBL" id="QURH01000031">
    <property type="protein sequence ID" value="RFU43331.1"/>
    <property type="molecule type" value="Genomic_DNA"/>
</dbReference>
<dbReference type="GO" id="GO:0004867">
    <property type="term" value="F:serine-type endopeptidase inhibitor activity"/>
    <property type="evidence" value="ECO:0007669"/>
    <property type="project" value="UniProtKB-KW"/>
</dbReference>
<dbReference type="AlphaFoldDB" id="A0A372JTI6"/>
<keyword evidence="7" id="KW-1015">Disulfide bond</keyword>
<reference evidence="11 12" key="1">
    <citation type="submission" date="2018-08" db="EMBL/GenBank/DDBJ databases">
        <title>Actinomadura jelena sp. nov., a novel Actinomycete isolated from soil in Chad.</title>
        <authorList>
            <person name="Shi L."/>
        </authorList>
    </citation>
    <scope>NUCLEOTIDE SEQUENCE [LARGE SCALE GENOMIC DNA]</scope>
    <source>
        <strain evidence="11 12">NEAU-G17</strain>
    </source>
</reference>
<evidence type="ECO:0000256" key="4">
    <source>
        <dbReference type="ARBA" id="ARBA00022525"/>
    </source>
</evidence>
<evidence type="ECO:0000256" key="6">
    <source>
        <dbReference type="ARBA" id="ARBA00022900"/>
    </source>
</evidence>
<dbReference type="PROSITE" id="PS00999">
    <property type="entry name" value="SSI"/>
    <property type="match status" value="1"/>
</dbReference>
<evidence type="ECO:0000256" key="5">
    <source>
        <dbReference type="ARBA" id="ARBA00022690"/>
    </source>
</evidence>
<evidence type="ECO:0000256" key="3">
    <source>
        <dbReference type="ARBA" id="ARBA00011738"/>
    </source>
</evidence>
<dbReference type="RefSeq" id="WP_147340937.1">
    <property type="nucleotide sequence ID" value="NZ_QURH01000031.1"/>
</dbReference>
<dbReference type="InterPro" id="IPR023549">
    <property type="entry name" value="Subtilisin_inhibitor"/>
</dbReference>
<keyword evidence="4" id="KW-0964">Secreted</keyword>
<comment type="subcellular location">
    <subcellularLocation>
        <location evidence="1">Secreted</location>
    </subcellularLocation>
</comment>
<feature type="chain" id="PRO_5016738605" description="Subtilisin inhibitor domain-containing protein" evidence="9">
    <location>
        <begin position="25"/>
        <end position="141"/>
    </location>
</feature>
<comment type="caution">
    <text evidence="11">The sequence shown here is derived from an EMBL/GenBank/DDBJ whole genome shotgun (WGS) entry which is preliminary data.</text>
</comment>
<evidence type="ECO:0000256" key="2">
    <source>
        <dbReference type="ARBA" id="ARBA00010472"/>
    </source>
</evidence>
<evidence type="ECO:0000313" key="11">
    <source>
        <dbReference type="EMBL" id="RFU43331.1"/>
    </source>
</evidence>
<dbReference type="InterPro" id="IPR000691">
    <property type="entry name" value="Prot_inh_I16_SSI"/>
</dbReference>
<organism evidence="11 12">
    <name type="scientific">Actinomadura logoneensis</name>
    <dbReference type="NCBI Taxonomy" id="2293572"/>
    <lineage>
        <taxon>Bacteria</taxon>
        <taxon>Bacillati</taxon>
        <taxon>Actinomycetota</taxon>
        <taxon>Actinomycetes</taxon>
        <taxon>Streptosporangiales</taxon>
        <taxon>Thermomonosporaceae</taxon>
        <taxon>Actinomadura</taxon>
    </lineage>
</organism>
<dbReference type="Proteomes" id="UP000261811">
    <property type="component" value="Unassembled WGS sequence"/>
</dbReference>
<dbReference type="GO" id="GO:0005576">
    <property type="term" value="C:extracellular region"/>
    <property type="evidence" value="ECO:0007669"/>
    <property type="project" value="UniProtKB-SubCell"/>
</dbReference>